<dbReference type="Gene3D" id="3.60.10.10">
    <property type="entry name" value="Endonuclease/exonuclease/phosphatase"/>
    <property type="match status" value="1"/>
</dbReference>
<comment type="caution">
    <text evidence="2">The sequence shown here is derived from an EMBL/GenBank/DDBJ whole genome shotgun (WGS) entry which is preliminary data.</text>
</comment>
<dbReference type="Pfam" id="PF14529">
    <property type="entry name" value="Exo_endo_phos_2"/>
    <property type="match status" value="1"/>
</dbReference>
<dbReference type="InterPro" id="IPR036691">
    <property type="entry name" value="Endo/exonu/phosph_ase_sf"/>
</dbReference>
<dbReference type="OrthoDB" id="3017416at2759"/>
<gene>
    <name evidence="2" type="ORF">H0H81_003127</name>
</gene>
<reference evidence="2" key="2">
    <citation type="submission" date="2021-10" db="EMBL/GenBank/DDBJ databases">
        <title>Phylogenomics reveals ancestral predisposition of the termite-cultivated fungus Termitomyces towards a domesticated lifestyle.</title>
        <authorList>
            <person name="Auxier B."/>
            <person name="Grum-Grzhimaylo A."/>
            <person name="Cardenas M.E."/>
            <person name="Lodge J.D."/>
            <person name="Laessoe T."/>
            <person name="Pedersen O."/>
            <person name="Smith M.E."/>
            <person name="Kuyper T.W."/>
            <person name="Franco-Molano E.A."/>
            <person name="Baroni T.J."/>
            <person name="Aanen D.K."/>
        </authorList>
    </citation>
    <scope>NUCLEOTIDE SEQUENCE</scope>
    <source>
        <strain evidence="2">D49</strain>
    </source>
</reference>
<evidence type="ECO:0000313" key="2">
    <source>
        <dbReference type="EMBL" id="KAG5649548.1"/>
    </source>
</evidence>
<protein>
    <recommendedName>
        <fullName evidence="1">Endonuclease/exonuclease/phosphatase domain-containing protein</fullName>
    </recommendedName>
</protein>
<dbReference type="EMBL" id="JABCKI010000882">
    <property type="protein sequence ID" value="KAG5649548.1"/>
    <property type="molecule type" value="Genomic_DNA"/>
</dbReference>
<sequence length="136" mass="15501">MVKYLIAGDFNPHHPLWDSQVPANNIRGDARLLADWFLNNNVHIDNNYDTPMRRGQPGQRDTTIDLIGFSTNSIYDNTFDPITVRLDLNTDSDHYPITTTVHLIQDDQSAPPEPPDLGHTFKSNKKDAWLQAFQVT</sequence>
<dbReference type="AlphaFoldDB" id="A0A9P7GJA4"/>
<dbReference type="SUPFAM" id="SSF56219">
    <property type="entry name" value="DNase I-like"/>
    <property type="match status" value="1"/>
</dbReference>
<dbReference type="Proteomes" id="UP000717328">
    <property type="component" value="Unassembled WGS sequence"/>
</dbReference>
<organism evidence="2 3">
    <name type="scientific">Sphagnurus paluster</name>
    <dbReference type="NCBI Taxonomy" id="117069"/>
    <lineage>
        <taxon>Eukaryota</taxon>
        <taxon>Fungi</taxon>
        <taxon>Dikarya</taxon>
        <taxon>Basidiomycota</taxon>
        <taxon>Agaricomycotina</taxon>
        <taxon>Agaricomycetes</taxon>
        <taxon>Agaricomycetidae</taxon>
        <taxon>Agaricales</taxon>
        <taxon>Tricholomatineae</taxon>
        <taxon>Lyophyllaceae</taxon>
        <taxon>Sphagnurus</taxon>
    </lineage>
</organism>
<accession>A0A9P7GJA4</accession>
<evidence type="ECO:0000313" key="3">
    <source>
        <dbReference type="Proteomes" id="UP000717328"/>
    </source>
</evidence>
<evidence type="ECO:0000259" key="1">
    <source>
        <dbReference type="Pfam" id="PF14529"/>
    </source>
</evidence>
<proteinExistence type="predicted"/>
<feature type="domain" description="Endonuclease/exonuclease/phosphatase" evidence="1">
    <location>
        <begin position="3"/>
        <end position="97"/>
    </location>
</feature>
<keyword evidence="3" id="KW-1185">Reference proteome</keyword>
<dbReference type="InterPro" id="IPR005135">
    <property type="entry name" value="Endo/exonuclease/phosphatase"/>
</dbReference>
<reference evidence="2" key="1">
    <citation type="submission" date="2021-02" db="EMBL/GenBank/DDBJ databases">
        <authorList>
            <person name="Nieuwenhuis M."/>
            <person name="Van De Peppel L.J.J."/>
        </authorList>
    </citation>
    <scope>NUCLEOTIDE SEQUENCE</scope>
    <source>
        <strain evidence="2">D49</strain>
    </source>
</reference>
<dbReference type="GO" id="GO:0003824">
    <property type="term" value="F:catalytic activity"/>
    <property type="evidence" value="ECO:0007669"/>
    <property type="project" value="InterPro"/>
</dbReference>
<name>A0A9P7GJA4_9AGAR</name>